<evidence type="ECO:0000256" key="1">
    <source>
        <dbReference type="SAM" id="MobiDB-lite"/>
    </source>
</evidence>
<dbReference type="Gene3D" id="3.40.720.10">
    <property type="entry name" value="Alkaline Phosphatase, subunit A"/>
    <property type="match status" value="1"/>
</dbReference>
<keyword evidence="2" id="KW-0472">Membrane</keyword>
<sequence length="854" mass="90895">MNPQWITRIILALSICLLPFGQAAAGAEPSLSLSQAYPSSDQAVHKKVWILSVPGLSFVELSPAWNEALPSLMRLREGAHWGSLNIRTPGKGLEDVYLSIGAGHFAEGGPGVQGLQRSELIYGQEAAQWIQRLTGRPSESAILVKDAEVMRRMNATNYYRAAPGTLGQKLEAAGVQVSVWGNADRARPAGGWNADSNRTLRRYAPLMLMNDMNEVAHGDVSGGQLNDPYWPAGLRTDTRWMLDRWREQPASSVTLMEIGDLARLYDEKGAYSRAAFERMKLAVLSELDRFVGEAVRMINQAPASEHNELWLFSPQVNADAVRAKAYLAPLLMYAPSVQAEEALLTSATTRRSGIVSLIDLAPTLLERFGIEKPEAMLGLPIHSERKEEALPALLQQVRSMQSVYALRPPLLYGLAIYEIAVMLAVLAAVMFGSRLMGRRSVVVCIGLLFSLLLAPAGLLSMGWLPSELPVFSTILALGSVLAISVCCAYYAASKPGRTVVCLAGIGIVVTLLLLYDGMHGAKAMQRSVLGYDPMIGARYYGMGNECMGVLLGASLLGLTAMQQSLRLGKRRSARTGKGGMDSAAPPAASSGALPPDAYAATLLHGPASEPAAVTAWRLPSAGRLAPLLRAGSGLAARAAAAPGALRGSRLAARAGAAWRTWPAAAVGAAVAGYLAAPTLGTNAGGALSAAVAFGALGARLAGGRRWVRAVPALALLLAAALAGLWLLNVSAAMVGSADKQSHIGRAFHTLLQGRFDLIGVIIMRKLEMNWHLIGVSAWSKVLLTSLIVMAVLVLRPRGLFRRWQRRYPYIMYGCAANVIGAIAALLLNDSGIVAAATMIVYSSIPLLLLKLEGV</sequence>
<feature type="signal peptide" evidence="3">
    <location>
        <begin position="1"/>
        <end position="25"/>
    </location>
</feature>
<dbReference type="Proteomes" id="UP001597180">
    <property type="component" value="Unassembled WGS sequence"/>
</dbReference>
<comment type="caution">
    <text evidence="4">The sequence shown here is derived from an EMBL/GenBank/DDBJ whole genome shotgun (WGS) entry which is preliminary data.</text>
</comment>
<feature type="transmembrane region" description="Helical" evidence="2">
    <location>
        <begin position="538"/>
        <end position="561"/>
    </location>
</feature>
<feature type="transmembrane region" description="Helical" evidence="2">
    <location>
        <begin position="499"/>
        <end position="518"/>
    </location>
</feature>
<evidence type="ECO:0000313" key="5">
    <source>
        <dbReference type="Proteomes" id="UP001597180"/>
    </source>
</evidence>
<feature type="chain" id="PRO_5045654576" evidence="3">
    <location>
        <begin position="26"/>
        <end position="854"/>
    </location>
</feature>
<keyword evidence="2" id="KW-0812">Transmembrane</keyword>
<feature type="transmembrane region" description="Helical" evidence="2">
    <location>
        <begin position="682"/>
        <end position="702"/>
    </location>
</feature>
<feature type="transmembrane region" description="Helical" evidence="2">
    <location>
        <begin position="410"/>
        <end position="429"/>
    </location>
</feature>
<feature type="transmembrane region" description="Helical" evidence="2">
    <location>
        <begin position="806"/>
        <end position="826"/>
    </location>
</feature>
<feature type="transmembrane region" description="Helical" evidence="2">
    <location>
        <begin position="770"/>
        <end position="794"/>
    </location>
</feature>
<keyword evidence="5" id="KW-1185">Reference proteome</keyword>
<dbReference type="RefSeq" id="WP_345585180.1">
    <property type="nucleotide sequence ID" value="NZ_BAABJG010000002.1"/>
</dbReference>
<dbReference type="InterPro" id="IPR017850">
    <property type="entry name" value="Alkaline_phosphatase_core_sf"/>
</dbReference>
<evidence type="ECO:0000313" key="4">
    <source>
        <dbReference type="EMBL" id="MFD1219327.1"/>
    </source>
</evidence>
<feature type="transmembrane region" description="Helical" evidence="2">
    <location>
        <begin position="709"/>
        <end position="727"/>
    </location>
</feature>
<organism evidence="4 5">
    <name type="scientific">Paenibacillus vulneris</name>
    <dbReference type="NCBI Taxonomy" id="1133364"/>
    <lineage>
        <taxon>Bacteria</taxon>
        <taxon>Bacillati</taxon>
        <taxon>Bacillota</taxon>
        <taxon>Bacilli</taxon>
        <taxon>Bacillales</taxon>
        <taxon>Paenibacillaceae</taxon>
        <taxon>Paenibacillus</taxon>
    </lineage>
</organism>
<name>A0ABW3UEI5_9BACL</name>
<feature type="transmembrane region" description="Helical" evidence="2">
    <location>
        <begin position="832"/>
        <end position="849"/>
    </location>
</feature>
<evidence type="ECO:0000256" key="2">
    <source>
        <dbReference type="SAM" id="Phobius"/>
    </source>
</evidence>
<accession>A0ABW3UEI5</accession>
<feature type="region of interest" description="Disordered" evidence="1">
    <location>
        <begin position="570"/>
        <end position="590"/>
    </location>
</feature>
<keyword evidence="2" id="KW-1133">Transmembrane helix</keyword>
<feature type="transmembrane region" description="Helical" evidence="2">
    <location>
        <begin position="441"/>
        <end position="464"/>
    </location>
</feature>
<proteinExistence type="predicted"/>
<reference evidence="5" key="1">
    <citation type="journal article" date="2019" name="Int. J. Syst. Evol. Microbiol.">
        <title>The Global Catalogue of Microorganisms (GCM) 10K type strain sequencing project: providing services to taxonomists for standard genome sequencing and annotation.</title>
        <authorList>
            <consortium name="The Broad Institute Genomics Platform"/>
            <consortium name="The Broad Institute Genome Sequencing Center for Infectious Disease"/>
            <person name="Wu L."/>
            <person name="Ma J."/>
        </authorList>
    </citation>
    <scope>NUCLEOTIDE SEQUENCE [LARGE SCALE GENOMIC DNA]</scope>
    <source>
        <strain evidence="5">CCUG 53270</strain>
    </source>
</reference>
<protein>
    <submittedName>
        <fullName evidence="4">Uncharacterized protein</fullName>
    </submittedName>
</protein>
<dbReference type="EMBL" id="JBHTLU010000009">
    <property type="protein sequence ID" value="MFD1219327.1"/>
    <property type="molecule type" value="Genomic_DNA"/>
</dbReference>
<dbReference type="SUPFAM" id="SSF53649">
    <property type="entry name" value="Alkaline phosphatase-like"/>
    <property type="match status" value="1"/>
</dbReference>
<feature type="transmembrane region" description="Helical" evidence="2">
    <location>
        <begin position="656"/>
        <end position="676"/>
    </location>
</feature>
<keyword evidence="3" id="KW-0732">Signal</keyword>
<feature type="transmembrane region" description="Helical" evidence="2">
    <location>
        <begin position="470"/>
        <end position="492"/>
    </location>
</feature>
<evidence type="ECO:0000256" key="3">
    <source>
        <dbReference type="SAM" id="SignalP"/>
    </source>
</evidence>
<gene>
    <name evidence="4" type="ORF">ACFQ4B_04290</name>
</gene>